<dbReference type="EMBL" id="CCKQ01006399">
    <property type="protein sequence ID" value="CDW77708.1"/>
    <property type="molecule type" value="Genomic_DNA"/>
</dbReference>
<dbReference type="OrthoDB" id="324841at2759"/>
<protein>
    <submittedName>
        <fullName evidence="1">Uncharacterized protein</fullName>
    </submittedName>
</protein>
<keyword evidence="2" id="KW-1185">Reference proteome</keyword>
<gene>
    <name evidence="1" type="primary">Contig7444.g7959</name>
    <name evidence="1" type="ORF">STYLEM_6673</name>
</gene>
<dbReference type="InParanoid" id="A0A078AA65"/>
<sequence length="86" mass="10153">MISRDRYHKELNGVSDVLYFIHDYCAKAADKNTFIQGNAKLAKKHGIKKHVAVCPVEYELYQLKMINYNYNCKLRLCNQHYNQILT</sequence>
<reference evidence="1 2" key="1">
    <citation type="submission" date="2014-06" db="EMBL/GenBank/DDBJ databases">
        <authorList>
            <person name="Swart Estienne"/>
        </authorList>
    </citation>
    <scope>NUCLEOTIDE SEQUENCE [LARGE SCALE GENOMIC DNA]</scope>
    <source>
        <strain evidence="1 2">130c</strain>
    </source>
</reference>
<accession>A0A078AA65</accession>
<name>A0A078AA65_STYLE</name>
<dbReference type="AlphaFoldDB" id="A0A078AA65"/>
<evidence type="ECO:0000313" key="2">
    <source>
        <dbReference type="Proteomes" id="UP000039865"/>
    </source>
</evidence>
<proteinExistence type="predicted"/>
<dbReference type="Proteomes" id="UP000039865">
    <property type="component" value="Unassembled WGS sequence"/>
</dbReference>
<organism evidence="1 2">
    <name type="scientific">Stylonychia lemnae</name>
    <name type="common">Ciliate</name>
    <dbReference type="NCBI Taxonomy" id="5949"/>
    <lineage>
        <taxon>Eukaryota</taxon>
        <taxon>Sar</taxon>
        <taxon>Alveolata</taxon>
        <taxon>Ciliophora</taxon>
        <taxon>Intramacronucleata</taxon>
        <taxon>Spirotrichea</taxon>
        <taxon>Stichotrichia</taxon>
        <taxon>Sporadotrichida</taxon>
        <taxon>Oxytrichidae</taxon>
        <taxon>Stylonychinae</taxon>
        <taxon>Stylonychia</taxon>
    </lineage>
</organism>
<evidence type="ECO:0000313" key="1">
    <source>
        <dbReference type="EMBL" id="CDW77708.1"/>
    </source>
</evidence>